<evidence type="ECO:0000313" key="2">
    <source>
        <dbReference type="EMBL" id="THH28470.1"/>
    </source>
</evidence>
<reference evidence="2 3" key="1">
    <citation type="submission" date="2019-02" db="EMBL/GenBank/DDBJ databases">
        <title>Genome sequencing of the rare red list fungi Antrodiella citrinella (Flaviporus citrinellus).</title>
        <authorList>
            <person name="Buettner E."/>
            <person name="Kellner H."/>
        </authorList>
    </citation>
    <scope>NUCLEOTIDE SEQUENCE [LARGE SCALE GENOMIC DNA]</scope>
    <source>
        <strain evidence="2 3">DSM 108506</strain>
    </source>
</reference>
<dbReference type="GO" id="GO:0005524">
    <property type="term" value="F:ATP binding"/>
    <property type="evidence" value="ECO:0007669"/>
    <property type="project" value="InterPro"/>
</dbReference>
<dbReference type="GO" id="GO:0004672">
    <property type="term" value="F:protein kinase activity"/>
    <property type="evidence" value="ECO:0007669"/>
    <property type="project" value="InterPro"/>
</dbReference>
<comment type="caution">
    <text evidence="2">The sequence shown here is derived from an EMBL/GenBank/DDBJ whole genome shotgun (WGS) entry which is preliminary data.</text>
</comment>
<dbReference type="Pfam" id="PF07714">
    <property type="entry name" value="PK_Tyr_Ser-Thr"/>
    <property type="match status" value="1"/>
</dbReference>
<feature type="domain" description="Protein kinase" evidence="1">
    <location>
        <begin position="107"/>
        <end position="230"/>
    </location>
</feature>
<name>A0A4S4MYJ0_9APHY</name>
<dbReference type="InterPro" id="IPR000719">
    <property type="entry name" value="Prot_kinase_dom"/>
</dbReference>
<dbReference type="SUPFAM" id="SSF56112">
    <property type="entry name" value="Protein kinase-like (PK-like)"/>
    <property type="match status" value="1"/>
</dbReference>
<dbReference type="EMBL" id="SGPM01000177">
    <property type="protein sequence ID" value="THH28470.1"/>
    <property type="molecule type" value="Genomic_DNA"/>
</dbReference>
<dbReference type="Gene3D" id="1.10.510.10">
    <property type="entry name" value="Transferase(Phosphotransferase) domain 1"/>
    <property type="match status" value="1"/>
</dbReference>
<sequence>MQPLPPPAGLPAASRMHRWYSLPGKNITEIHSLIHRALKSKNDRKGLMELPIAEAQVALDEIWQALGDAGEGPETYPIRNALLRLACRVANHFDFLPSSLFLTNVVCTETENRGAGGFADVFYGTYRKRGAEIVQVAIKRVRINDASQEDQRMKRKRAFFRESMLWRHLFHRHILPCLGVSQELFNKSAMCIILPWKDKKSVRDYLTEIKKHGNLSGKALADTINEWVRN</sequence>
<evidence type="ECO:0000259" key="1">
    <source>
        <dbReference type="PROSITE" id="PS50011"/>
    </source>
</evidence>
<keyword evidence="3" id="KW-1185">Reference proteome</keyword>
<accession>A0A4S4MYJ0</accession>
<dbReference type="AlphaFoldDB" id="A0A4S4MYJ0"/>
<gene>
    <name evidence="2" type="ORF">EUX98_g5717</name>
</gene>
<organism evidence="2 3">
    <name type="scientific">Antrodiella citrinella</name>
    <dbReference type="NCBI Taxonomy" id="2447956"/>
    <lineage>
        <taxon>Eukaryota</taxon>
        <taxon>Fungi</taxon>
        <taxon>Dikarya</taxon>
        <taxon>Basidiomycota</taxon>
        <taxon>Agaricomycotina</taxon>
        <taxon>Agaricomycetes</taxon>
        <taxon>Polyporales</taxon>
        <taxon>Steccherinaceae</taxon>
        <taxon>Antrodiella</taxon>
    </lineage>
</organism>
<dbReference type="PROSITE" id="PS50011">
    <property type="entry name" value="PROTEIN_KINASE_DOM"/>
    <property type="match status" value="1"/>
</dbReference>
<dbReference type="InterPro" id="IPR011009">
    <property type="entry name" value="Kinase-like_dom_sf"/>
</dbReference>
<protein>
    <recommendedName>
        <fullName evidence="1">Protein kinase domain-containing protein</fullName>
    </recommendedName>
</protein>
<evidence type="ECO:0000313" key="3">
    <source>
        <dbReference type="Proteomes" id="UP000308730"/>
    </source>
</evidence>
<dbReference type="Proteomes" id="UP000308730">
    <property type="component" value="Unassembled WGS sequence"/>
</dbReference>
<dbReference type="InterPro" id="IPR001245">
    <property type="entry name" value="Ser-Thr/Tyr_kinase_cat_dom"/>
</dbReference>
<dbReference type="OrthoDB" id="10261027at2759"/>
<proteinExistence type="predicted"/>